<reference evidence="3 4" key="1">
    <citation type="submission" date="2018-04" db="EMBL/GenBank/DDBJ databases">
        <title>Novel actinobacteria from marine sediment.</title>
        <authorList>
            <person name="Ng Z.Y."/>
            <person name="Tan G.Y.A."/>
        </authorList>
    </citation>
    <scope>NUCLEOTIDE SEQUENCE [LARGE SCALE GENOMIC DNA]</scope>
    <source>
        <strain evidence="3 4">TPS81</strain>
    </source>
</reference>
<name>A0A368T7R4_9ACTN</name>
<accession>A0A368T7R4</accession>
<dbReference type="EMBL" id="QEIN01000046">
    <property type="protein sequence ID" value="RCV60137.1"/>
    <property type="molecule type" value="Genomic_DNA"/>
</dbReference>
<keyword evidence="4" id="KW-1185">Reference proteome</keyword>
<dbReference type="InterPro" id="IPR007278">
    <property type="entry name" value="DUF397"/>
</dbReference>
<dbReference type="Proteomes" id="UP000253318">
    <property type="component" value="Unassembled WGS sequence"/>
</dbReference>
<dbReference type="AlphaFoldDB" id="A0A368T7R4"/>
<protein>
    <submittedName>
        <fullName evidence="3">DUF397 domain-containing protein</fullName>
    </submittedName>
</protein>
<evidence type="ECO:0000313" key="4">
    <source>
        <dbReference type="Proteomes" id="UP000253318"/>
    </source>
</evidence>
<dbReference type="Pfam" id="PF04149">
    <property type="entry name" value="DUF397"/>
    <property type="match status" value="1"/>
</dbReference>
<dbReference type="OrthoDB" id="4570646at2"/>
<evidence type="ECO:0000313" key="3">
    <source>
        <dbReference type="EMBL" id="RCV60137.1"/>
    </source>
</evidence>
<proteinExistence type="predicted"/>
<sequence>MAADQTESARWRTSSYSTSKGGQCVEVTDLGAGVAVRDSTAPGGVVLDFSPGAWTAFVGAVTRAGL</sequence>
<evidence type="ECO:0000256" key="1">
    <source>
        <dbReference type="SAM" id="MobiDB-lite"/>
    </source>
</evidence>
<comment type="caution">
    <text evidence="3">The sequence shown here is derived from an EMBL/GenBank/DDBJ whole genome shotgun (WGS) entry which is preliminary data.</text>
</comment>
<feature type="domain" description="DUF397" evidence="2">
    <location>
        <begin position="9"/>
        <end position="61"/>
    </location>
</feature>
<feature type="region of interest" description="Disordered" evidence="1">
    <location>
        <begin position="1"/>
        <end position="20"/>
    </location>
</feature>
<evidence type="ECO:0000259" key="2">
    <source>
        <dbReference type="Pfam" id="PF04149"/>
    </source>
</evidence>
<gene>
    <name evidence="3" type="ORF">DEF24_07850</name>
</gene>
<organism evidence="3 4">
    <name type="scientific">Marinitenerispora sediminis</name>
    <dbReference type="NCBI Taxonomy" id="1931232"/>
    <lineage>
        <taxon>Bacteria</taxon>
        <taxon>Bacillati</taxon>
        <taxon>Actinomycetota</taxon>
        <taxon>Actinomycetes</taxon>
        <taxon>Streptosporangiales</taxon>
        <taxon>Nocardiopsidaceae</taxon>
        <taxon>Marinitenerispora</taxon>
    </lineage>
</organism>
<dbReference type="RefSeq" id="WP_114397677.1">
    <property type="nucleotide sequence ID" value="NZ_QEIM01000044.1"/>
</dbReference>